<reference evidence="4" key="1">
    <citation type="submission" date="2017-04" db="EMBL/GenBank/DDBJ databases">
        <authorList>
            <person name="Varghese N."/>
            <person name="Submissions S."/>
        </authorList>
    </citation>
    <scope>NUCLEOTIDE SEQUENCE [LARGE SCALE GENOMIC DNA]</scope>
    <source>
        <strain evidence="4">LMG 29540</strain>
    </source>
</reference>
<dbReference type="Proteomes" id="UP000193228">
    <property type="component" value="Unassembled WGS sequence"/>
</dbReference>
<dbReference type="InterPro" id="IPR013154">
    <property type="entry name" value="ADH-like_N"/>
</dbReference>
<dbReference type="RefSeq" id="WP_085486628.1">
    <property type="nucleotide sequence ID" value="NZ_FXAT01000007.1"/>
</dbReference>
<dbReference type="SUPFAM" id="SSF50129">
    <property type="entry name" value="GroES-like"/>
    <property type="match status" value="1"/>
</dbReference>
<keyword evidence="1" id="KW-0521">NADP</keyword>
<dbReference type="PANTHER" id="PTHR44154:SF1">
    <property type="entry name" value="QUINONE OXIDOREDUCTASE"/>
    <property type="match status" value="1"/>
</dbReference>
<dbReference type="GO" id="GO:0016491">
    <property type="term" value="F:oxidoreductase activity"/>
    <property type="evidence" value="ECO:0007669"/>
    <property type="project" value="InterPro"/>
</dbReference>
<proteinExistence type="predicted"/>
<dbReference type="STRING" id="1515439.SAMN06265784_10751"/>
<dbReference type="SUPFAM" id="SSF51735">
    <property type="entry name" value="NAD(P)-binding Rossmann-fold domains"/>
    <property type="match status" value="1"/>
</dbReference>
<dbReference type="Pfam" id="PF08240">
    <property type="entry name" value="ADH_N"/>
    <property type="match status" value="1"/>
</dbReference>
<dbReference type="AlphaFoldDB" id="A0A1X7LNM3"/>
<dbReference type="SMART" id="SM00829">
    <property type="entry name" value="PKS_ER"/>
    <property type="match status" value="1"/>
</dbReference>
<dbReference type="InterPro" id="IPR051603">
    <property type="entry name" value="Zinc-ADH_QOR/CCCR"/>
</dbReference>
<dbReference type="InterPro" id="IPR020843">
    <property type="entry name" value="ER"/>
</dbReference>
<accession>A0A1X7LNM3</accession>
<dbReference type="InterPro" id="IPR013149">
    <property type="entry name" value="ADH-like_C"/>
</dbReference>
<dbReference type="InterPro" id="IPR036291">
    <property type="entry name" value="NAD(P)-bd_dom_sf"/>
</dbReference>
<feature type="domain" description="Enoyl reductase (ER)" evidence="2">
    <location>
        <begin position="10"/>
        <end position="319"/>
    </location>
</feature>
<dbReference type="OrthoDB" id="9780520at2"/>
<keyword evidence="4" id="KW-1185">Reference proteome</keyword>
<evidence type="ECO:0000313" key="3">
    <source>
        <dbReference type="EMBL" id="SMG54943.1"/>
    </source>
</evidence>
<protein>
    <submittedName>
        <fullName evidence="3">NADPH:quinone reductase</fullName>
    </submittedName>
</protein>
<evidence type="ECO:0000259" key="2">
    <source>
        <dbReference type="SMART" id="SM00829"/>
    </source>
</evidence>
<sequence length="322" mass="34091">MKAIQFKSFGNPEVLEYVELPTPQADAQHAVVRVVAASVNPSDVKNVSGHFEHTVLPRTPGRDFSGVVVDGPQAWLNAEVWGTGGDIGFTRDGTHAEFLKVPLAALSRKPSTLTHAQASAIGVNFVVAWLGTVEYAKLQAGETIAVIGAGGGVGGAVVQIAKARGARVIAVDRRPLDADTPAGRLIDAYVPFDEHVAERLRELTGGAGAEVVYDTVGGVAFETALSLAKRRGRVLEISSTGKRRVEFDLIDFYHNETQLLGVDSAKLGVAESAPLMTALVEGFESGKLSAPAIAQEFPLERAREAYEAVAAGTRGRVVVRMQ</sequence>
<gene>
    <name evidence="3" type="ORF">SAMN06265784_10751</name>
</gene>
<evidence type="ECO:0000313" key="4">
    <source>
        <dbReference type="Proteomes" id="UP000193228"/>
    </source>
</evidence>
<dbReference type="Pfam" id="PF00107">
    <property type="entry name" value="ADH_zinc_N"/>
    <property type="match status" value="1"/>
</dbReference>
<dbReference type="PANTHER" id="PTHR44154">
    <property type="entry name" value="QUINONE OXIDOREDUCTASE"/>
    <property type="match status" value="1"/>
</dbReference>
<organism evidence="3 4">
    <name type="scientific">Paraburkholderia susongensis</name>
    <dbReference type="NCBI Taxonomy" id="1515439"/>
    <lineage>
        <taxon>Bacteria</taxon>
        <taxon>Pseudomonadati</taxon>
        <taxon>Pseudomonadota</taxon>
        <taxon>Betaproteobacteria</taxon>
        <taxon>Burkholderiales</taxon>
        <taxon>Burkholderiaceae</taxon>
        <taxon>Paraburkholderia</taxon>
    </lineage>
</organism>
<evidence type="ECO:0000256" key="1">
    <source>
        <dbReference type="ARBA" id="ARBA00022857"/>
    </source>
</evidence>
<dbReference type="Gene3D" id="3.40.50.720">
    <property type="entry name" value="NAD(P)-binding Rossmann-like Domain"/>
    <property type="match status" value="1"/>
</dbReference>
<name>A0A1X7LNM3_9BURK</name>
<dbReference type="EMBL" id="FXAT01000007">
    <property type="protein sequence ID" value="SMG54943.1"/>
    <property type="molecule type" value="Genomic_DNA"/>
</dbReference>
<dbReference type="InterPro" id="IPR011032">
    <property type="entry name" value="GroES-like_sf"/>
</dbReference>
<dbReference type="Gene3D" id="3.90.180.10">
    <property type="entry name" value="Medium-chain alcohol dehydrogenases, catalytic domain"/>
    <property type="match status" value="1"/>
</dbReference>